<evidence type="ECO:0000313" key="6">
    <source>
        <dbReference type="Proteomes" id="UP000019116"/>
    </source>
</evidence>
<proteinExistence type="inferred from homology"/>
<feature type="domain" description="CRC" evidence="4">
    <location>
        <begin position="150"/>
        <end position="275"/>
    </location>
</feature>
<dbReference type="Pfam" id="PF03638">
    <property type="entry name" value="TCR"/>
    <property type="match status" value="2"/>
</dbReference>
<dbReference type="SMR" id="A0A3B6ATQ9"/>
<keyword evidence="3" id="KW-0539">Nucleus</keyword>
<dbReference type="Proteomes" id="UP000019116">
    <property type="component" value="Chromosome 2A"/>
</dbReference>
<dbReference type="GeneID" id="123184807"/>
<organism evidence="5">
    <name type="scientific">Triticum aestivum</name>
    <name type="common">Wheat</name>
    <dbReference type="NCBI Taxonomy" id="4565"/>
    <lineage>
        <taxon>Eukaryota</taxon>
        <taxon>Viridiplantae</taxon>
        <taxon>Streptophyta</taxon>
        <taxon>Embryophyta</taxon>
        <taxon>Tracheophyta</taxon>
        <taxon>Spermatophyta</taxon>
        <taxon>Magnoliopsida</taxon>
        <taxon>Liliopsida</taxon>
        <taxon>Poales</taxon>
        <taxon>Poaceae</taxon>
        <taxon>BOP clade</taxon>
        <taxon>Pooideae</taxon>
        <taxon>Triticodae</taxon>
        <taxon>Triticeae</taxon>
        <taxon>Triticinae</taxon>
        <taxon>Triticum</taxon>
    </lineage>
</organism>
<dbReference type="AlphaFoldDB" id="A0A3B6ATQ9"/>
<protein>
    <recommendedName>
        <fullName evidence="4">CRC domain-containing protein</fullName>
    </recommendedName>
</protein>
<dbReference type="PANTHER" id="PTHR12446:SF47">
    <property type="entry name" value="CRC DOMAIN-CONTAINING PROTEIN"/>
    <property type="match status" value="1"/>
</dbReference>
<reference evidence="5" key="2">
    <citation type="submission" date="2018-10" db="UniProtKB">
        <authorList>
            <consortium name="EnsemblPlants"/>
        </authorList>
    </citation>
    <scope>IDENTIFICATION</scope>
</reference>
<accession>A0A3B6ATQ9</accession>
<dbReference type="InterPro" id="IPR005172">
    <property type="entry name" value="CRC"/>
</dbReference>
<dbReference type="SMART" id="SM01114">
    <property type="entry name" value="CXC"/>
    <property type="match status" value="2"/>
</dbReference>
<dbReference type="PANTHER" id="PTHR12446">
    <property type="entry name" value="TESMIN/TSO1-RELATED"/>
    <property type="match status" value="1"/>
</dbReference>
<dbReference type="RefSeq" id="XP_044452799.1">
    <property type="nucleotide sequence ID" value="XM_044596864.1"/>
</dbReference>
<evidence type="ECO:0000256" key="2">
    <source>
        <dbReference type="ARBA" id="ARBA00007267"/>
    </source>
</evidence>
<dbReference type="Gramene" id="TraesCS2A03G0252100.1">
    <property type="protein sequence ID" value="TraesCS2A03G0252100.1.CDS"/>
    <property type="gene ID" value="TraesCS2A03G0252100"/>
</dbReference>
<comment type="similarity">
    <text evidence="2">Belongs to the lin-54 family.</text>
</comment>
<dbReference type="GO" id="GO:0005634">
    <property type="term" value="C:nucleus"/>
    <property type="evidence" value="ECO:0007669"/>
    <property type="project" value="UniProtKB-SubCell"/>
</dbReference>
<name>A0A3B6ATQ9_WHEAT</name>
<dbReference type="Gramene" id="TraesCAD_scaffold_009856_01G000200.1">
    <property type="protein sequence ID" value="TraesCAD_scaffold_009856_01G000200.1"/>
    <property type="gene ID" value="TraesCAD_scaffold_009856_01G000200"/>
</dbReference>
<evidence type="ECO:0000256" key="1">
    <source>
        <dbReference type="ARBA" id="ARBA00004123"/>
    </source>
</evidence>
<sequence>MDNPLNLPPGSVQPNFGSAFYARKPGSAATAVSLSQALPLWPPVPWPTLMVRKHHMPFPAQPAAKKLQVRRSPVLSQDLPLREALQVAELPPPRVQLRPLQQAPPVLKQSLPKTEVPVVLPMRATSVDVRWNARYPWSETSCESTDRTSRRKQCKCKNSKCLKKYCECFASGRYCNDCNCKNCYNNVGHEAARQDAIDAAMERNPMAFMPKIGNIPPHAAQNCEFKVAEGPLVGKHTKGCHCKRSECLKKYCECFRSNILCSENCKCMDCKNYESNEDRKAIRRITRHQQHLVYAHHMQNPAIMGITGPYAALSPAAEKLSNLSVASSGRDQLISNNDSSQVTSSLLTPVPIEGTKSAVKVEPHGVTYRPLLADVIQIENVNELCKVLLLVSRQAAGASVGVKENINRRKIDRADSCLSSINHDTEAVEKQRDEQVCLTENSLTAVPVSEVRAGTPRYDPTNTSVIPSATKQRLPDTYKEQEKRILKTLHDYLGELVNCGRLHEEKLSLMSSKFLHERTSVGSSCGSSSISRVTEVARVGQTIRQSLHSPASVKSPGL</sequence>
<evidence type="ECO:0000313" key="5">
    <source>
        <dbReference type="EnsemblPlants" id="TraesCS2A02G122300.1"/>
    </source>
</evidence>
<evidence type="ECO:0000259" key="4">
    <source>
        <dbReference type="PROSITE" id="PS51634"/>
    </source>
</evidence>
<gene>
    <name evidence="5" type="primary">LOC123184807</name>
</gene>
<dbReference type="InterPro" id="IPR028307">
    <property type="entry name" value="Lin-54_fam"/>
</dbReference>
<comment type="subcellular location">
    <subcellularLocation>
        <location evidence="1">Nucleus</location>
    </subcellularLocation>
</comment>
<dbReference type="Gramene" id="TraesROB_scaffold_030078_01G000200.1">
    <property type="protein sequence ID" value="TraesROB_scaffold_030078_01G000200.1"/>
    <property type="gene ID" value="TraesROB_scaffold_030078_01G000200"/>
</dbReference>
<dbReference type="Gramene" id="TraesCS2A02G122300.1">
    <property type="protein sequence ID" value="TraesCS2A02G122300.1"/>
    <property type="gene ID" value="TraesCS2A02G122300"/>
</dbReference>
<dbReference type="PROSITE" id="PS51634">
    <property type="entry name" value="CRC"/>
    <property type="match status" value="1"/>
</dbReference>
<keyword evidence="6" id="KW-1185">Reference proteome</keyword>
<dbReference type="EnsemblPlants" id="TraesCS2A02G122300.1">
    <property type="protein sequence ID" value="TraesCS2A02G122300.1"/>
    <property type="gene ID" value="TraesCS2A02G122300"/>
</dbReference>
<reference evidence="5" key="1">
    <citation type="submission" date="2018-08" db="EMBL/GenBank/DDBJ databases">
        <authorList>
            <person name="Rossello M."/>
        </authorList>
    </citation>
    <scope>NUCLEOTIDE SEQUENCE [LARGE SCALE GENOMIC DNA]</scope>
    <source>
        <strain evidence="5">cv. Chinese Spring</strain>
    </source>
</reference>
<dbReference type="InterPro" id="IPR033467">
    <property type="entry name" value="Tesmin/TSO1-like_CXC"/>
</dbReference>
<evidence type="ECO:0000256" key="3">
    <source>
        <dbReference type="ARBA" id="ARBA00023242"/>
    </source>
</evidence>